<dbReference type="AlphaFoldDB" id="A0A8J3EB61"/>
<evidence type="ECO:0000313" key="4">
    <source>
        <dbReference type="Proteomes" id="UP000597507"/>
    </source>
</evidence>
<evidence type="ECO:0000313" key="3">
    <source>
        <dbReference type="EMBL" id="GGG19865.1"/>
    </source>
</evidence>
<feature type="short sequence motif" description="HXTX 1" evidence="2">
    <location>
        <begin position="36"/>
        <end position="39"/>
    </location>
</feature>
<dbReference type="Proteomes" id="UP000597507">
    <property type="component" value="Unassembled WGS sequence"/>
</dbReference>
<sequence>MRLFVGLALPDALRAQLAGLAGGIPGARWVSPENYHLTLRFIGEVESWRAQEVDDALSAIRARPVELRLRGVGTFEKAGRVQTLWVGVERTESLIHLQGTVETALQRVGLEPERRRFAPHVTLARCEKVTAAEKLAAFVQGNNLFRAAPVVVDRFCLFSSRLGKEQAVYLAEVEYTLA</sequence>
<dbReference type="EC" id="3.1.4.58" evidence="2"/>
<feature type="active site" description="Proton donor" evidence="2">
    <location>
        <position position="36"/>
    </location>
</feature>
<gene>
    <name evidence="3" type="ORF">GCM10010964_05150</name>
</gene>
<evidence type="ECO:0000256" key="1">
    <source>
        <dbReference type="ARBA" id="ARBA00022801"/>
    </source>
</evidence>
<keyword evidence="4" id="KW-1185">Reference proteome</keyword>
<protein>
    <recommendedName>
        <fullName evidence="2">RNA 2',3'-cyclic phosphodiesterase</fullName>
        <shortName evidence="2">RNA 2',3'-CPDase</shortName>
        <ecNumber evidence="2">3.1.4.58</ecNumber>
    </recommendedName>
</protein>
<evidence type="ECO:0000256" key="2">
    <source>
        <dbReference type="HAMAP-Rule" id="MF_01940"/>
    </source>
</evidence>
<dbReference type="HAMAP" id="MF_01940">
    <property type="entry name" value="RNA_CPDase"/>
    <property type="match status" value="1"/>
</dbReference>
<dbReference type="PANTHER" id="PTHR35561">
    <property type="entry name" value="RNA 2',3'-CYCLIC PHOSPHODIESTERASE"/>
    <property type="match status" value="1"/>
</dbReference>
<feature type="short sequence motif" description="HXTX 2" evidence="2">
    <location>
        <begin position="120"/>
        <end position="123"/>
    </location>
</feature>
<proteinExistence type="inferred from homology"/>
<accession>A0A8J3EB61</accession>
<dbReference type="PANTHER" id="PTHR35561:SF1">
    <property type="entry name" value="RNA 2',3'-CYCLIC PHOSPHODIESTERASE"/>
    <property type="match status" value="1"/>
</dbReference>
<reference evidence="3 4" key="1">
    <citation type="journal article" date="2014" name="Int. J. Syst. Evol. Microbiol.">
        <title>Complete genome sequence of Corynebacterium casei LMG S-19264T (=DSM 44701T), isolated from a smear-ripened cheese.</title>
        <authorList>
            <consortium name="US DOE Joint Genome Institute (JGI-PGF)"/>
            <person name="Walter F."/>
            <person name="Albersmeier A."/>
            <person name="Kalinowski J."/>
            <person name="Ruckert C."/>
        </authorList>
    </citation>
    <scope>NUCLEOTIDE SEQUENCE [LARGE SCALE GENOMIC DNA]</scope>
    <source>
        <strain evidence="3 4">CGMCC 1.16330</strain>
    </source>
</reference>
<comment type="similarity">
    <text evidence="2">Belongs to the 2H phosphoesterase superfamily. ThpR family.</text>
</comment>
<keyword evidence="1 2" id="KW-0378">Hydrolase</keyword>
<dbReference type="GO" id="GO:0004113">
    <property type="term" value="F:2',3'-cyclic-nucleotide 3'-phosphodiesterase activity"/>
    <property type="evidence" value="ECO:0007669"/>
    <property type="project" value="InterPro"/>
</dbReference>
<comment type="caution">
    <text evidence="3">The sequence shown here is derived from an EMBL/GenBank/DDBJ whole genome shotgun (WGS) entry which is preliminary data.</text>
</comment>
<dbReference type="EMBL" id="BMKS01000001">
    <property type="protein sequence ID" value="GGG19865.1"/>
    <property type="molecule type" value="Genomic_DNA"/>
</dbReference>
<feature type="active site" description="Proton acceptor" evidence="2">
    <location>
        <position position="120"/>
    </location>
</feature>
<dbReference type="InterPro" id="IPR009097">
    <property type="entry name" value="Cyclic_Pdiesterase"/>
</dbReference>
<dbReference type="RefSeq" id="WP_188898097.1">
    <property type="nucleotide sequence ID" value="NZ_BMKS01000001.1"/>
</dbReference>
<dbReference type="Gene3D" id="3.90.1140.10">
    <property type="entry name" value="Cyclic phosphodiesterase"/>
    <property type="match status" value="1"/>
</dbReference>
<dbReference type="InterPro" id="IPR004175">
    <property type="entry name" value="RNA_CPDase"/>
</dbReference>
<dbReference type="SUPFAM" id="SSF55144">
    <property type="entry name" value="LigT-like"/>
    <property type="match status" value="1"/>
</dbReference>
<dbReference type="GO" id="GO:0008664">
    <property type="term" value="F:RNA 2',3'-cyclic 3'-phosphodiesterase activity"/>
    <property type="evidence" value="ECO:0007669"/>
    <property type="project" value="UniProtKB-EC"/>
</dbReference>
<comment type="catalytic activity">
    <reaction evidence="2">
        <text>a 3'-end 2',3'-cyclophospho-ribonucleotide-RNA + H2O = a 3'-end 2'-phospho-ribonucleotide-RNA + H(+)</text>
        <dbReference type="Rhea" id="RHEA:11828"/>
        <dbReference type="Rhea" id="RHEA-COMP:10464"/>
        <dbReference type="Rhea" id="RHEA-COMP:17353"/>
        <dbReference type="ChEBI" id="CHEBI:15377"/>
        <dbReference type="ChEBI" id="CHEBI:15378"/>
        <dbReference type="ChEBI" id="CHEBI:83064"/>
        <dbReference type="ChEBI" id="CHEBI:173113"/>
        <dbReference type="EC" id="3.1.4.58"/>
    </reaction>
</comment>
<comment type="function">
    <text evidence="2">Hydrolyzes RNA 2',3'-cyclic phosphodiester to an RNA 2'-phosphomonoester.</text>
</comment>
<organism evidence="3 4">
    <name type="scientific">Caldovatus sediminis</name>
    <dbReference type="NCBI Taxonomy" id="2041189"/>
    <lineage>
        <taxon>Bacteria</taxon>
        <taxon>Pseudomonadati</taxon>
        <taxon>Pseudomonadota</taxon>
        <taxon>Alphaproteobacteria</taxon>
        <taxon>Acetobacterales</taxon>
        <taxon>Roseomonadaceae</taxon>
        <taxon>Caldovatus</taxon>
    </lineage>
</organism>
<dbReference type="Pfam" id="PF13563">
    <property type="entry name" value="2_5_RNA_ligase2"/>
    <property type="match status" value="1"/>
</dbReference>
<name>A0A8J3EB61_9PROT</name>
<dbReference type="NCBIfam" id="TIGR02258">
    <property type="entry name" value="2_5_ligase"/>
    <property type="match status" value="1"/>
</dbReference>